<evidence type="ECO:0000313" key="3">
    <source>
        <dbReference type="Proteomes" id="UP000734854"/>
    </source>
</evidence>
<dbReference type="InterPro" id="IPR000477">
    <property type="entry name" value="RT_dom"/>
</dbReference>
<dbReference type="PANTHER" id="PTHR33710:SF71">
    <property type="entry name" value="ENDONUCLEASE_EXONUCLEASE_PHOSPHATASE DOMAIN-CONTAINING PROTEIN"/>
    <property type="match status" value="1"/>
</dbReference>
<gene>
    <name evidence="2" type="ORF">ZIOFF_060645</name>
</gene>
<evidence type="ECO:0000313" key="2">
    <source>
        <dbReference type="EMBL" id="KAG6483859.1"/>
    </source>
</evidence>
<dbReference type="InterPro" id="IPR036691">
    <property type="entry name" value="Endo/exonu/phosph_ase_sf"/>
</dbReference>
<comment type="caution">
    <text evidence="2">The sequence shown here is derived from an EMBL/GenBank/DDBJ whole genome shotgun (WGS) entry which is preliminary data.</text>
</comment>
<feature type="domain" description="Reverse transcriptase" evidence="1">
    <location>
        <begin position="283"/>
        <end position="371"/>
    </location>
</feature>
<dbReference type="EMBL" id="JACMSC010000016">
    <property type="protein sequence ID" value="KAG6483859.1"/>
    <property type="molecule type" value="Genomic_DNA"/>
</dbReference>
<name>A0A8J5KL58_ZINOF</name>
<dbReference type="SUPFAM" id="SSF56219">
    <property type="entry name" value="DNase I-like"/>
    <property type="match status" value="1"/>
</dbReference>
<protein>
    <recommendedName>
        <fullName evidence="1">Reverse transcriptase domain-containing protein</fullName>
    </recommendedName>
</protein>
<keyword evidence="3" id="KW-1185">Reference proteome</keyword>
<dbReference type="PANTHER" id="PTHR33710">
    <property type="entry name" value="BNAC02G09200D PROTEIN"/>
    <property type="match status" value="1"/>
</dbReference>
<dbReference type="Proteomes" id="UP000734854">
    <property type="component" value="Unassembled WGS sequence"/>
</dbReference>
<dbReference type="AlphaFoldDB" id="A0A8J5KL58"/>
<evidence type="ECO:0000259" key="1">
    <source>
        <dbReference type="Pfam" id="PF00078"/>
    </source>
</evidence>
<dbReference type="Gene3D" id="3.60.10.10">
    <property type="entry name" value="Endonuclease/exonuclease/phosphatase"/>
    <property type="match status" value="1"/>
</dbReference>
<proteinExistence type="predicted"/>
<accession>A0A8J5KL58</accession>
<dbReference type="Pfam" id="PF00078">
    <property type="entry name" value="RVT_1"/>
    <property type="match status" value="1"/>
</dbReference>
<sequence length="374" mass="42825">MGILEPFIELDEALITRRLGFESAISNCSSKIWFLHDANIACVILVDHEHVLHLKIRSQLLLCSIFISVVYAKCNSGERRILWERLMDVKSIDDVCWLVGGDFNVISSIDEQSNDVLSRSGAIKEFNDVLMLSGLSDLGFVGDRFTWTNKRIWKRLDRILISPSWNVKDLVIKLGRLKEYLKWWNKDVFGNIHDKVKLEEERYAEAERKFDADPSVENRNLLANEVEVLHTDGMKHIPALIGTDENIALSNNPTIKEECWETIKEDVLEAVLDFSMVGHSQGLVANRLNSVMHKLTSPSQSGFVKGRLISDNIHLAQELNHKLNYRVRGGNLILKLDMAKAYDRVQWVFLLNVMKAFGFSDHFMDIIKRCIANC</sequence>
<organism evidence="2 3">
    <name type="scientific">Zingiber officinale</name>
    <name type="common">Ginger</name>
    <name type="synonym">Amomum zingiber</name>
    <dbReference type="NCBI Taxonomy" id="94328"/>
    <lineage>
        <taxon>Eukaryota</taxon>
        <taxon>Viridiplantae</taxon>
        <taxon>Streptophyta</taxon>
        <taxon>Embryophyta</taxon>
        <taxon>Tracheophyta</taxon>
        <taxon>Spermatophyta</taxon>
        <taxon>Magnoliopsida</taxon>
        <taxon>Liliopsida</taxon>
        <taxon>Zingiberales</taxon>
        <taxon>Zingiberaceae</taxon>
        <taxon>Zingiber</taxon>
    </lineage>
</organism>
<reference evidence="2 3" key="1">
    <citation type="submission" date="2020-08" db="EMBL/GenBank/DDBJ databases">
        <title>Plant Genome Project.</title>
        <authorList>
            <person name="Zhang R.-G."/>
        </authorList>
    </citation>
    <scope>NUCLEOTIDE SEQUENCE [LARGE SCALE GENOMIC DNA]</scope>
    <source>
        <tissue evidence="2">Rhizome</tissue>
    </source>
</reference>